<feature type="transmembrane region" description="Helical" evidence="1">
    <location>
        <begin position="134"/>
        <end position="165"/>
    </location>
</feature>
<dbReference type="EMBL" id="DUGC01000051">
    <property type="protein sequence ID" value="HIH09621.1"/>
    <property type="molecule type" value="Genomic_DNA"/>
</dbReference>
<dbReference type="GO" id="GO:0004143">
    <property type="term" value="F:ATP-dependent diacylglycerol kinase activity"/>
    <property type="evidence" value="ECO:0007669"/>
    <property type="project" value="InterPro"/>
</dbReference>
<proteinExistence type="predicted"/>
<feature type="transmembrane region" description="Helical" evidence="1">
    <location>
        <begin position="31"/>
        <end position="48"/>
    </location>
</feature>
<keyword evidence="1" id="KW-0472">Membrane</keyword>
<name>A0A7J4IVS1_9ARCH</name>
<keyword evidence="1" id="KW-1133">Transmembrane helix</keyword>
<protein>
    <recommendedName>
        <fullName evidence="4">Phosphatidate cytidylyltransferase</fullName>
    </recommendedName>
</protein>
<feature type="transmembrane region" description="Helical" evidence="1">
    <location>
        <begin position="101"/>
        <end position="122"/>
    </location>
</feature>
<evidence type="ECO:0000313" key="2">
    <source>
        <dbReference type="EMBL" id="HIH09621.1"/>
    </source>
</evidence>
<dbReference type="PANTHER" id="PTHR31303:SF1">
    <property type="entry name" value="CTP-DEPENDENT DIACYLGLYCEROL KINASE 1"/>
    <property type="match status" value="1"/>
</dbReference>
<evidence type="ECO:0000256" key="1">
    <source>
        <dbReference type="SAM" id="Phobius"/>
    </source>
</evidence>
<feature type="transmembrane region" description="Helical" evidence="1">
    <location>
        <begin position="9"/>
        <end position="25"/>
    </location>
</feature>
<accession>A0A7J4IVS1</accession>
<sequence>MRREVIRQLMHICGGLIAVAIVIVAPAKEAAIAAFAAILAGGYLLSRLHTDVVHIPFIHSVVSDVERRGESDIPGKGALIFTFGLLLTNIVFYPFGKTVLIGAILTVTFGDGLSTLVGKLFGKRQIMKNRTLEGTLAGMIAAAIALSFIVPIHIAIITAIVGLLAEYIPLNDNYTIPIAAGFCLALLL</sequence>
<evidence type="ECO:0008006" key="4">
    <source>
        <dbReference type="Google" id="ProtNLM"/>
    </source>
</evidence>
<keyword evidence="1" id="KW-0812">Transmembrane</keyword>
<reference evidence="3" key="1">
    <citation type="journal article" date="2020" name="bioRxiv">
        <title>A rank-normalized archaeal taxonomy based on genome phylogeny resolves widespread incomplete and uneven classifications.</title>
        <authorList>
            <person name="Rinke C."/>
            <person name="Chuvochina M."/>
            <person name="Mussig A.J."/>
            <person name="Chaumeil P.-A."/>
            <person name="Waite D.W."/>
            <person name="Whitman W.B."/>
            <person name="Parks D.H."/>
            <person name="Hugenholtz P."/>
        </authorList>
    </citation>
    <scope>NUCLEOTIDE SEQUENCE [LARGE SCALE GENOMIC DNA]</scope>
</reference>
<dbReference type="InterPro" id="IPR037997">
    <property type="entry name" value="Dgk1-like"/>
</dbReference>
<comment type="caution">
    <text evidence="2">The sequence shown here is derived from an EMBL/GenBank/DDBJ whole genome shotgun (WGS) entry which is preliminary data.</text>
</comment>
<evidence type="ECO:0000313" key="3">
    <source>
        <dbReference type="Proteomes" id="UP000565078"/>
    </source>
</evidence>
<gene>
    <name evidence="2" type="ORF">HA254_03025</name>
</gene>
<dbReference type="Proteomes" id="UP000565078">
    <property type="component" value="Unassembled WGS sequence"/>
</dbReference>
<feature type="transmembrane region" description="Helical" evidence="1">
    <location>
        <begin position="77"/>
        <end position="95"/>
    </location>
</feature>
<dbReference type="AlphaFoldDB" id="A0A7J4IVS1"/>
<organism evidence="2 3">
    <name type="scientific">Candidatus Iainarchaeum sp</name>
    <dbReference type="NCBI Taxonomy" id="3101447"/>
    <lineage>
        <taxon>Archaea</taxon>
        <taxon>Candidatus Iainarchaeota</taxon>
        <taxon>Candidatus Iainarchaeia</taxon>
        <taxon>Candidatus Iainarchaeales</taxon>
        <taxon>Candidatus Iainarchaeaceae</taxon>
        <taxon>Candidatus Iainarchaeum</taxon>
    </lineage>
</organism>
<dbReference type="PANTHER" id="PTHR31303">
    <property type="entry name" value="CTP-DEPENDENT DIACYLGLYCEROL KINASE 1"/>
    <property type="match status" value="1"/>
</dbReference>